<dbReference type="PANTHER" id="PTHR11404:SF6">
    <property type="entry name" value="SUPEROXIDE DISMUTASE [MN], MITOCHONDRIAL"/>
    <property type="match status" value="1"/>
</dbReference>
<protein>
    <recommendedName>
        <fullName evidence="2">superoxide dismutase</fullName>
        <ecNumber evidence="2">1.15.1.1</ecNumber>
    </recommendedName>
</protein>
<keyword evidence="4" id="KW-0560">Oxidoreductase</keyword>
<dbReference type="InterPro" id="IPR036397">
    <property type="entry name" value="RNaseH_sf"/>
</dbReference>
<dbReference type="InterPro" id="IPR036314">
    <property type="entry name" value="SOD_C_sf"/>
</dbReference>
<dbReference type="GO" id="GO:0004784">
    <property type="term" value="F:superoxide dismutase activity"/>
    <property type="evidence" value="ECO:0007669"/>
    <property type="project" value="UniProtKB-EC"/>
</dbReference>
<dbReference type="Pfam" id="PF02777">
    <property type="entry name" value="Sod_Fe_C"/>
    <property type="match status" value="1"/>
</dbReference>
<dbReference type="Gene3D" id="3.55.40.20">
    <property type="entry name" value="Iron/manganese superoxide dismutase, C-terminal domain"/>
    <property type="match status" value="1"/>
</dbReference>
<dbReference type="OrthoDB" id="239262at2759"/>
<proteinExistence type="inferred from homology"/>
<comment type="similarity">
    <text evidence="1">Belongs to the iron/manganese superoxide dismutase family.</text>
</comment>
<evidence type="ECO:0000313" key="7">
    <source>
        <dbReference type="Proteomes" id="UP000478052"/>
    </source>
</evidence>
<accession>A0A6G0Z7L2</accession>
<dbReference type="PROSITE" id="PS00088">
    <property type="entry name" value="SOD_MN"/>
    <property type="match status" value="1"/>
</dbReference>
<organism evidence="6 7">
    <name type="scientific">Aphis craccivora</name>
    <name type="common">Cowpea aphid</name>
    <dbReference type="NCBI Taxonomy" id="307492"/>
    <lineage>
        <taxon>Eukaryota</taxon>
        <taxon>Metazoa</taxon>
        <taxon>Ecdysozoa</taxon>
        <taxon>Arthropoda</taxon>
        <taxon>Hexapoda</taxon>
        <taxon>Insecta</taxon>
        <taxon>Pterygota</taxon>
        <taxon>Neoptera</taxon>
        <taxon>Paraneoptera</taxon>
        <taxon>Hemiptera</taxon>
        <taxon>Sternorrhyncha</taxon>
        <taxon>Aphidomorpha</taxon>
        <taxon>Aphidoidea</taxon>
        <taxon>Aphididae</taxon>
        <taxon>Aphidini</taxon>
        <taxon>Aphis</taxon>
        <taxon>Aphis</taxon>
    </lineage>
</organism>
<dbReference type="InterPro" id="IPR019832">
    <property type="entry name" value="Mn/Fe_SOD_C"/>
</dbReference>
<dbReference type="AlphaFoldDB" id="A0A6G0Z7L2"/>
<keyword evidence="7" id="KW-1185">Reference proteome</keyword>
<evidence type="ECO:0000259" key="5">
    <source>
        <dbReference type="Pfam" id="PF02777"/>
    </source>
</evidence>
<evidence type="ECO:0000313" key="6">
    <source>
        <dbReference type="EMBL" id="KAF0766743.1"/>
    </source>
</evidence>
<dbReference type="EMBL" id="VUJU01001115">
    <property type="protein sequence ID" value="KAF0766743.1"/>
    <property type="molecule type" value="Genomic_DNA"/>
</dbReference>
<sequence>MTNAAISNHLCGANCASPWKVGAISHQRISPSDIYTNCGTNIVGASNLLRALVDKPSCKDRLTARFHCTWHFNPPETPHFGGLWDAAMRSAKNLMVRILGEHMFTLEELCTLLCRIESILNSRPLVSLLSDPSTYDCLTPGNFLIGHLLGSVPEVHVAYTVRLEPNIPLLRWSMARVEQLFPGADGVVRLVVRPFFVAHWCRRSTVFRSCTKHPCVRSFFGDIYISHRCNVSSSKANRHSRLIPLLGIDVWEHAYYLQYQSKRADYLNAIFEVINWDAVSKRFSEASA</sequence>
<dbReference type="SUPFAM" id="SSF54719">
    <property type="entry name" value="Fe,Mn superoxide dismutase (SOD), C-terminal domain"/>
    <property type="match status" value="1"/>
</dbReference>
<dbReference type="InterPro" id="IPR019833">
    <property type="entry name" value="Mn/Fe_SOD_BS"/>
</dbReference>
<comment type="caution">
    <text evidence="6">The sequence shown here is derived from an EMBL/GenBank/DDBJ whole genome shotgun (WGS) entry which is preliminary data.</text>
</comment>
<dbReference type="EC" id="1.15.1.1" evidence="2"/>
<dbReference type="InterPro" id="IPR050265">
    <property type="entry name" value="Fe/Mn_Superoxide_Dismutase"/>
</dbReference>
<name>A0A6G0Z7L2_APHCR</name>
<keyword evidence="3" id="KW-0479">Metal-binding</keyword>
<evidence type="ECO:0000256" key="3">
    <source>
        <dbReference type="ARBA" id="ARBA00022723"/>
    </source>
</evidence>
<reference evidence="6 7" key="1">
    <citation type="submission" date="2019-08" db="EMBL/GenBank/DDBJ databases">
        <title>Whole genome of Aphis craccivora.</title>
        <authorList>
            <person name="Voronova N.V."/>
            <person name="Shulinski R.S."/>
            <person name="Bandarenka Y.V."/>
            <person name="Zhorov D.G."/>
            <person name="Warner D."/>
        </authorList>
    </citation>
    <scope>NUCLEOTIDE SEQUENCE [LARGE SCALE GENOMIC DNA]</scope>
    <source>
        <strain evidence="6">180601</strain>
        <tissue evidence="6">Whole Body</tissue>
    </source>
</reference>
<feature type="domain" description="Manganese/iron superoxide dismutase C-terminal" evidence="5">
    <location>
        <begin position="240"/>
        <end position="282"/>
    </location>
</feature>
<dbReference type="PANTHER" id="PTHR11404">
    <property type="entry name" value="SUPEROXIDE DISMUTASE 2"/>
    <property type="match status" value="1"/>
</dbReference>
<dbReference type="GO" id="GO:0003676">
    <property type="term" value="F:nucleic acid binding"/>
    <property type="evidence" value="ECO:0007669"/>
    <property type="project" value="InterPro"/>
</dbReference>
<dbReference type="Proteomes" id="UP000478052">
    <property type="component" value="Unassembled WGS sequence"/>
</dbReference>
<gene>
    <name evidence="6" type="ORF">FWK35_00020497</name>
</gene>
<evidence type="ECO:0000256" key="2">
    <source>
        <dbReference type="ARBA" id="ARBA00012682"/>
    </source>
</evidence>
<dbReference type="Gene3D" id="3.30.420.10">
    <property type="entry name" value="Ribonuclease H-like superfamily/Ribonuclease H"/>
    <property type="match status" value="1"/>
</dbReference>
<dbReference type="GO" id="GO:0030145">
    <property type="term" value="F:manganese ion binding"/>
    <property type="evidence" value="ECO:0007669"/>
    <property type="project" value="TreeGrafter"/>
</dbReference>
<evidence type="ECO:0000256" key="4">
    <source>
        <dbReference type="ARBA" id="ARBA00023002"/>
    </source>
</evidence>
<evidence type="ECO:0000256" key="1">
    <source>
        <dbReference type="ARBA" id="ARBA00008714"/>
    </source>
</evidence>